<dbReference type="GO" id="GO:0005975">
    <property type="term" value="P:carbohydrate metabolic process"/>
    <property type="evidence" value="ECO:0007669"/>
    <property type="project" value="InterPro"/>
</dbReference>
<dbReference type="InterPro" id="IPR017853">
    <property type="entry name" value="GH"/>
</dbReference>
<dbReference type="Proteomes" id="UP001489004">
    <property type="component" value="Unassembled WGS sequence"/>
</dbReference>
<dbReference type="InterPro" id="IPR006047">
    <property type="entry name" value="GH13_cat_dom"/>
</dbReference>
<sequence>MNVDAFMSSVTDNTPGGYHGYWPCDFYSPNTNYGTKSDLKRMVHTLESAGVHMMMDVVTNYVGYADYSYCNPFNRPEHFHICTG</sequence>
<proteinExistence type="predicted"/>
<evidence type="ECO:0000313" key="2">
    <source>
        <dbReference type="EMBL" id="KAK9824061.1"/>
    </source>
</evidence>
<dbReference type="SUPFAM" id="SSF51445">
    <property type="entry name" value="(Trans)glycosidases"/>
    <property type="match status" value="1"/>
</dbReference>
<evidence type="ECO:0000259" key="1">
    <source>
        <dbReference type="Pfam" id="PF00128"/>
    </source>
</evidence>
<dbReference type="EMBL" id="JALJOR010000002">
    <property type="protein sequence ID" value="KAK9824061.1"/>
    <property type="molecule type" value="Genomic_DNA"/>
</dbReference>
<keyword evidence="3" id="KW-1185">Reference proteome</keyword>
<comment type="caution">
    <text evidence="2">The sequence shown here is derived from an EMBL/GenBank/DDBJ whole genome shotgun (WGS) entry which is preliminary data.</text>
</comment>
<protein>
    <recommendedName>
        <fullName evidence="1">Glycosyl hydrolase family 13 catalytic domain-containing protein</fullName>
    </recommendedName>
</protein>
<dbReference type="AlphaFoldDB" id="A0AAW1QSE9"/>
<dbReference type="Gene3D" id="3.20.20.80">
    <property type="entry name" value="Glycosidases"/>
    <property type="match status" value="1"/>
</dbReference>
<feature type="domain" description="Glycosyl hydrolase family 13 catalytic" evidence="1">
    <location>
        <begin position="7"/>
        <end position="65"/>
    </location>
</feature>
<organism evidence="2 3">
    <name type="scientific">[Myrmecia] bisecta</name>
    <dbReference type="NCBI Taxonomy" id="41462"/>
    <lineage>
        <taxon>Eukaryota</taxon>
        <taxon>Viridiplantae</taxon>
        <taxon>Chlorophyta</taxon>
        <taxon>core chlorophytes</taxon>
        <taxon>Trebouxiophyceae</taxon>
        <taxon>Trebouxiales</taxon>
        <taxon>Trebouxiaceae</taxon>
        <taxon>Myrmecia</taxon>
    </lineage>
</organism>
<dbReference type="Pfam" id="PF00128">
    <property type="entry name" value="Alpha-amylase"/>
    <property type="match status" value="1"/>
</dbReference>
<accession>A0AAW1QSE9</accession>
<reference evidence="2 3" key="1">
    <citation type="journal article" date="2024" name="Nat. Commun.">
        <title>Phylogenomics reveals the evolutionary origins of lichenization in chlorophyte algae.</title>
        <authorList>
            <person name="Puginier C."/>
            <person name="Libourel C."/>
            <person name="Otte J."/>
            <person name="Skaloud P."/>
            <person name="Haon M."/>
            <person name="Grisel S."/>
            <person name="Petersen M."/>
            <person name="Berrin J.G."/>
            <person name="Delaux P.M."/>
            <person name="Dal Grande F."/>
            <person name="Keller J."/>
        </authorList>
    </citation>
    <scope>NUCLEOTIDE SEQUENCE [LARGE SCALE GENOMIC DNA]</scope>
    <source>
        <strain evidence="2 3">SAG 2043</strain>
    </source>
</reference>
<name>A0AAW1QSE9_9CHLO</name>
<gene>
    <name evidence="2" type="ORF">WJX72_007464</name>
</gene>
<evidence type="ECO:0000313" key="3">
    <source>
        <dbReference type="Proteomes" id="UP001489004"/>
    </source>
</evidence>